<evidence type="ECO:0000259" key="2">
    <source>
        <dbReference type="Pfam" id="PF07696"/>
    </source>
</evidence>
<accession>A0ABS0N3Z2</accession>
<keyword evidence="1" id="KW-1133">Transmembrane helix</keyword>
<sequence length="182" mass="20390">MVNASEQQGNWILHTGRGSLKTFRLYIDRGEGLELLIDNDDTQQVRDTLYAYQAFATEFSLAPGEQARFVIQFSDTASSYMPLQVLTASDFYPARRANVSLVSAVVAGSLLLIFFNVLMFALTGKREFAWLGAAVPRQHLWHNSRRRSAECGPRLGLMFRRRACGVASADVRVSFALSFLFV</sequence>
<comment type="caution">
    <text evidence="3">The sequence shown here is derived from an EMBL/GenBank/DDBJ whole genome shotgun (WGS) entry which is preliminary data.</text>
</comment>
<keyword evidence="4" id="KW-1185">Reference proteome</keyword>
<protein>
    <recommendedName>
        <fullName evidence="2">7TM-DISM receptor extracellular domain-containing protein</fullName>
    </recommendedName>
</protein>
<keyword evidence="1" id="KW-0812">Transmembrane</keyword>
<organism evidence="3 4">
    <name type="scientific">Aurantiacibacter sediminis</name>
    <dbReference type="NCBI Taxonomy" id="2793064"/>
    <lineage>
        <taxon>Bacteria</taxon>
        <taxon>Pseudomonadati</taxon>
        <taxon>Pseudomonadota</taxon>
        <taxon>Alphaproteobacteria</taxon>
        <taxon>Sphingomonadales</taxon>
        <taxon>Erythrobacteraceae</taxon>
        <taxon>Aurantiacibacter</taxon>
    </lineage>
</organism>
<evidence type="ECO:0000256" key="1">
    <source>
        <dbReference type="SAM" id="Phobius"/>
    </source>
</evidence>
<name>A0ABS0N3Z2_9SPHN</name>
<feature type="domain" description="7TM-DISM receptor extracellular" evidence="2">
    <location>
        <begin position="3"/>
        <end position="86"/>
    </location>
</feature>
<proteinExistence type="predicted"/>
<reference evidence="3 4" key="1">
    <citation type="submission" date="2020-11" db="EMBL/GenBank/DDBJ databases">
        <title>Erythrobacter sediminis sp. nov., a marine bacterium from a tidal flat of Garorim Bay.</title>
        <authorList>
            <person name="Kim D."/>
            <person name="Yoo Y."/>
            <person name="Kim J.-J."/>
        </authorList>
    </citation>
    <scope>NUCLEOTIDE SEQUENCE [LARGE SCALE GENOMIC DNA]</scope>
    <source>
        <strain evidence="3 4">JGD-13</strain>
    </source>
</reference>
<gene>
    <name evidence="3" type="ORF">I5L03_05030</name>
</gene>
<dbReference type="Proteomes" id="UP000602442">
    <property type="component" value="Unassembled WGS sequence"/>
</dbReference>
<keyword evidence="1" id="KW-0472">Membrane</keyword>
<feature type="transmembrane region" description="Helical" evidence="1">
    <location>
        <begin position="101"/>
        <end position="122"/>
    </location>
</feature>
<dbReference type="InterPro" id="IPR011622">
    <property type="entry name" value="7TMR_DISM_rcpt_extracell_dom2"/>
</dbReference>
<evidence type="ECO:0000313" key="3">
    <source>
        <dbReference type="EMBL" id="MBH5321941.1"/>
    </source>
</evidence>
<evidence type="ECO:0000313" key="4">
    <source>
        <dbReference type="Proteomes" id="UP000602442"/>
    </source>
</evidence>
<dbReference type="Pfam" id="PF07696">
    <property type="entry name" value="7TMR-DISMED2"/>
    <property type="match status" value="1"/>
</dbReference>
<dbReference type="EMBL" id="JAEANY010000001">
    <property type="protein sequence ID" value="MBH5321941.1"/>
    <property type="molecule type" value="Genomic_DNA"/>
</dbReference>